<evidence type="ECO:0000256" key="3">
    <source>
        <dbReference type="ARBA" id="ARBA00022989"/>
    </source>
</evidence>
<evidence type="ECO:0000256" key="4">
    <source>
        <dbReference type="ARBA" id="ARBA00023136"/>
    </source>
</evidence>
<evidence type="ECO:0000313" key="10">
    <source>
        <dbReference type="Proteomes" id="UP000304951"/>
    </source>
</evidence>
<dbReference type="EMBL" id="QZAF01000072">
    <property type="protein sequence ID" value="THV74086.1"/>
    <property type="molecule type" value="Genomic_DNA"/>
</dbReference>
<reference evidence="9 10" key="1">
    <citation type="submission" date="2018-10" db="EMBL/GenBank/DDBJ databases">
        <title>Fifty Aureobasidium pullulans genomes reveal a recombining polyextremotolerant generalist.</title>
        <authorList>
            <person name="Gostincar C."/>
            <person name="Turk M."/>
            <person name="Zajc J."/>
            <person name="Gunde-Cimerman N."/>
        </authorList>
    </citation>
    <scope>NUCLEOTIDE SEQUENCE [LARGE SCALE GENOMIC DNA]</scope>
    <source>
        <strain evidence="9 10">EXF-11900</strain>
    </source>
</reference>
<dbReference type="InterPro" id="IPR049452">
    <property type="entry name" value="Anoctamin_TM"/>
</dbReference>
<sequence>MTQHLINMVSSPSAPLSPEFKDNKKGLATNMETDYVIVFRFATTSKGEAGKKFAELVERLAKVGLATEVRNGDNHSLLIFVKVASEEHVNAEVYRSRVKDWIHGVRAAAPSKETQKAIEDEPLHEAERYRIIYRMITNPEEEGGAGITPKDGEWKNVESIFALHDHTYNKEWITRWTKKYLLEPEDLDEIRNRLGEKIAFYFAFTQSYFTFLVFPAAFGATAWLLLGRFSPIYAIVSSLWCVIFVEYWKHQEVDLGVRWGVRGVSKIQTKRRHFEHEKEGTDPVTGEKMLVFPATKRLQRQLLQVPFAIAAATVLGSLIATCFGIEIFISEIYNGPLKSVLVFLPTIILTTVMPVLNGILTTFAERLTKFENYETDDAFKYAMTQKIFVLNFITSYLPVFLTAFVYVPFGAVVVPYLDVFSLTARPFAENEKQLQAPKVGSFVINPDRLRKQIIYFTVTAQIVNLGMEVIVPYLKRQGFSKYKEMQSERASKKGGATPSPTESDQPDEAPFLTRVRREAELDVYDVTSDLREMVIQFGYLALFSTVWPLTAVSFLANNWLELRADAVKICIEMQRPTPERADTIGPWLDSLSFLSWLGSITTAALVYLFSNDGLGPDGTPKDIRGWALLLTIFFAEHAFLIVRWAVRIGISKIDSPGRQKERRDRYFTRQQYFSESLEKSKQLPQVGKFGEKITRESLEEEARQSSLRSSRLEDRFWARQRNWHETAQIGAGLIDRAAPPQEVKKMQ</sequence>
<protein>
    <submittedName>
        <fullName evidence="9">DUF590-domain-containing protein</fullName>
    </submittedName>
</protein>
<dbReference type="InterPro" id="IPR049456">
    <property type="entry name" value="Anoctamin_N_fung"/>
</dbReference>
<evidence type="ECO:0000256" key="6">
    <source>
        <dbReference type="SAM" id="Phobius"/>
    </source>
</evidence>
<feature type="region of interest" description="Disordered" evidence="5">
    <location>
        <begin position="488"/>
        <end position="511"/>
    </location>
</feature>
<feature type="transmembrane region" description="Helical" evidence="6">
    <location>
        <begin position="232"/>
        <end position="248"/>
    </location>
</feature>
<evidence type="ECO:0000259" key="7">
    <source>
        <dbReference type="Pfam" id="PF04547"/>
    </source>
</evidence>
<dbReference type="Pfam" id="PF04547">
    <property type="entry name" value="Anoctamin"/>
    <property type="match status" value="1"/>
</dbReference>
<name>A0A4S8SSV8_AURPU</name>
<feature type="transmembrane region" description="Helical" evidence="6">
    <location>
        <begin position="453"/>
        <end position="474"/>
    </location>
</feature>
<keyword evidence="3 6" id="KW-1133">Transmembrane helix</keyword>
<dbReference type="GO" id="GO:0005254">
    <property type="term" value="F:chloride channel activity"/>
    <property type="evidence" value="ECO:0007669"/>
    <property type="project" value="TreeGrafter"/>
</dbReference>
<dbReference type="GO" id="GO:0016020">
    <property type="term" value="C:membrane"/>
    <property type="evidence" value="ECO:0007669"/>
    <property type="project" value="UniProtKB-SubCell"/>
</dbReference>
<evidence type="ECO:0000313" key="9">
    <source>
        <dbReference type="EMBL" id="THV74086.1"/>
    </source>
</evidence>
<gene>
    <name evidence="9" type="ORF">D6D28_02808</name>
</gene>
<feature type="domain" description="Anoctamin transmembrane" evidence="7">
    <location>
        <begin position="190"/>
        <end position="662"/>
    </location>
</feature>
<keyword evidence="2 6" id="KW-0812">Transmembrane</keyword>
<feature type="transmembrane region" description="Helical" evidence="6">
    <location>
        <begin position="305"/>
        <end position="329"/>
    </location>
</feature>
<feature type="transmembrane region" description="Helical" evidence="6">
    <location>
        <begin position="626"/>
        <end position="646"/>
    </location>
</feature>
<dbReference type="Proteomes" id="UP000304951">
    <property type="component" value="Unassembled WGS sequence"/>
</dbReference>
<keyword evidence="4 6" id="KW-0472">Membrane</keyword>
<evidence type="ECO:0000256" key="2">
    <source>
        <dbReference type="ARBA" id="ARBA00022692"/>
    </source>
</evidence>
<proteinExistence type="predicted"/>
<dbReference type="Pfam" id="PF20877">
    <property type="entry name" value="Anoctamin_N"/>
    <property type="match status" value="1"/>
</dbReference>
<feature type="transmembrane region" description="Helical" evidence="6">
    <location>
        <begin position="593"/>
        <end position="614"/>
    </location>
</feature>
<feature type="transmembrane region" description="Helical" evidence="6">
    <location>
        <begin position="341"/>
        <end position="360"/>
    </location>
</feature>
<dbReference type="PANTHER" id="PTHR12308:SF73">
    <property type="entry name" value="ANOCTAMIN"/>
    <property type="match status" value="1"/>
</dbReference>
<organism evidence="9 10">
    <name type="scientific">Aureobasidium pullulans</name>
    <name type="common">Black yeast</name>
    <name type="synonym">Pullularia pullulans</name>
    <dbReference type="NCBI Taxonomy" id="5580"/>
    <lineage>
        <taxon>Eukaryota</taxon>
        <taxon>Fungi</taxon>
        <taxon>Dikarya</taxon>
        <taxon>Ascomycota</taxon>
        <taxon>Pezizomycotina</taxon>
        <taxon>Dothideomycetes</taxon>
        <taxon>Dothideomycetidae</taxon>
        <taxon>Dothideales</taxon>
        <taxon>Saccotheciaceae</taxon>
        <taxon>Aureobasidium</taxon>
    </lineage>
</organism>
<evidence type="ECO:0000256" key="5">
    <source>
        <dbReference type="SAM" id="MobiDB-lite"/>
    </source>
</evidence>
<dbReference type="InterPro" id="IPR007632">
    <property type="entry name" value="Anoctamin"/>
</dbReference>
<comment type="subcellular location">
    <subcellularLocation>
        <location evidence="1">Membrane</location>
        <topology evidence="1">Multi-pass membrane protein</topology>
    </subcellularLocation>
</comment>
<evidence type="ECO:0000256" key="1">
    <source>
        <dbReference type="ARBA" id="ARBA00004141"/>
    </source>
</evidence>
<feature type="transmembrane region" description="Helical" evidence="6">
    <location>
        <begin position="388"/>
        <end position="417"/>
    </location>
</feature>
<comment type="caution">
    <text evidence="9">The sequence shown here is derived from an EMBL/GenBank/DDBJ whole genome shotgun (WGS) entry which is preliminary data.</text>
</comment>
<dbReference type="AlphaFoldDB" id="A0A4S8SSV8"/>
<dbReference type="PANTHER" id="PTHR12308">
    <property type="entry name" value="ANOCTAMIN"/>
    <property type="match status" value="1"/>
</dbReference>
<dbReference type="GO" id="GO:0032541">
    <property type="term" value="C:cortical endoplasmic reticulum"/>
    <property type="evidence" value="ECO:0007669"/>
    <property type="project" value="TreeGrafter"/>
</dbReference>
<accession>A0A4S8SSV8</accession>
<evidence type="ECO:0000259" key="8">
    <source>
        <dbReference type="Pfam" id="PF20877"/>
    </source>
</evidence>
<feature type="domain" description="Anoctamin alpha-beta plait" evidence="8">
    <location>
        <begin position="33"/>
        <end position="157"/>
    </location>
</feature>
<feature type="transmembrane region" description="Helical" evidence="6">
    <location>
        <begin position="198"/>
        <end position="226"/>
    </location>
</feature>